<keyword evidence="4" id="KW-1185">Reference proteome</keyword>
<feature type="compositionally biased region" description="Polar residues" evidence="1">
    <location>
        <begin position="509"/>
        <end position="525"/>
    </location>
</feature>
<dbReference type="EMBL" id="BOPL01000005">
    <property type="protein sequence ID" value="GIK03239.1"/>
    <property type="molecule type" value="Genomic_DNA"/>
</dbReference>
<evidence type="ECO:0000256" key="1">
    <source>
        <dbReference type="SAM" id="MobiDB-lite"/>
    </source>
</evidence>
<reference evidence="3 4" key="1">
    <citation type="submission" date="2021-02" db="EMBL/GenBank/DDBJ databases">
        <title>Pan-genome distribution and transcriptional activeness of fungal secondary metabolism genes in Aspergillus section Fumigati.</title>
        <authorList>
            <person name="Takahashi H."/>
            <person name="Umemura M."/>
            <person name="Ninomiya A."/>
            <person name="Kusuya Y."/>
            <person name="Urayama S."/>
            <person name="Shimizu M."/>
            <person name="Watanabe A."/>
            <person name="Kamei K."/>
            <person name="Yaguchi T."/>
            <person name="Hagiwara D."/>
        </authorList>
    </citation>
    <scope>NUCLEOTIDE SEQUENCE [LARGE SCALE GENOMIC DNA]</scope>
    <source>
        <strain evidence="3 4">IFM 47045</strain>
    </source>
</reference>
<dbReference type="Proteomes" id="UP000710440">
    <property type="component" value="Unassembled WGS sequence"/>
</dbReference>
<feature type="signal peptide" evidence="2">
    <location>
        <begin position="1"/>
        <end position="24"/>
    </location>
</feature>
<feature type="chain" id="PRO_5040235910" evidence="2">
    <location>
        <begin position="25"/>
        <end position="622"/>
    </location>
</feature>
<gene>
    <name evidence="3" type="ORF">Aspvir_007308</name>
</gene>
<dbReference type="PANTHER" id="PTHR42055:SF1">
    <property type="entry name" value="YALI0E03476P"/>
    <property type="match status" value="1"/>
</dbReference>
<sequence>MIPHRSTALLTIIVFVALVLVIFSSSPSSEEAVSGPAKYVPRPKLPSLSDYHLPFFRPASHKPPEQKNSTSGESKWFSNFAWINPFSSSITLDENRSVLPPLQERPFIYTYYEPIHGDNKDAENADAQLLLAWRRAWFAQGFRPVVLSRGEAMNNQLYEMVQTLKLNKDLEYDLFRWLAWGHMGTGLLADWRCFPMARYDDPLLSYFRRGVDPAQITRFDHIGSALFAGEKTLINDALKNVVQNALKSVDEKARSLLDIMPGEIFKVEQPSALAFYTSATITTHYPTLAEKIVSSPTAGRLALVELVNSHLHNTFQNSFQAGIAVLKPFPEHTTALVEPALRLARALGQCPSSPIPESCPPNLQKCHPCNPDRPMHISQPATYKNSSHVFTIGTLPHPYTLVSLQQGSEEVTTRHIRRQTERDPWLTEVTKDRLSSEFGGAARAVVLKQAVADDSAIGTSLWMTVESLPANNGQVLPPELLDEFEWQFGFKIPRSGPSETKKGGETKESAQNTNKGSMQNANPSKQGIEKEYDLITKAREVLKSKETNRIGIKDVAEAWNLADTEIWRFVRAYRYVLSCPLYTVRTKAVHLTNFTTNRARSVVERKKWEEEEKDFVGAKLRA</sequence>
<evidence type="ECO:0000313" key="3">
    <source>
        <dbReference type="EMBL" id="GIK03239.1"/>
    </source>
</evidence>
<proteinExistence type="predicted"/>
<dbReference type="PANTHER" id="PTHR42055">
    <property type="entry name" value="YALI0E03476P"/>
    <property type="match status" value="1"/>
</dbReference>
<evidence type="ECO:0000256" key="2">
    <source>
        <dbReference type="SAM" id="SignalP"/>
    </source>
</evidence>
<organism evidence="3 4">
    <name type="scientific">Aspergillus viridinutans</name>
    <dbReference type="NCBI Taxonomy" id="75553"/>
    <lineage>
        <taxon>Eukaryota</taxon>
        <taxon>Fungi</taxon>
        <taxon>Dikarya</taxon>
        <taxon>Ascomycota</taxon>
        <taxon>Pezizomycotina</taxon>
        <taxon>Eurotiomycetes</taxon>
        <taxon>Eurotiomycetidae</taxon>
        <taxon>Eurotiales</taxon>
        <taxon>Aspergillaceae</taxon>
        <taxon>Aspergillus</taxon>
        <taxon>Aspergillus subgen. Fumigati</taxon>
    </lineage>
</organism>
<keyword evidence="2" id="KW-0732">Signal</keyword>
<protein>
    <submittedName>
        <fullName evidence="3">Uncharacterized protein</fullName>
    </submittedName>
</protein>
<dbReference type="AlphaFoldDB" id="A0A9P3F354"/>
<name>A0A9P3F354_ASPVI</name>
<comment type="caution">
    <text evidence="3">The sequence shown here is derived from an EMBL/GenBank/DDBJ whole genome shotgun (WGS) entry which is preliminary data.</text>
</comment>
<dbReference type="GeneID" id="66935290"/>
<accession>A0A9P3F354</accession>
<dbReference type="RefSeq" id="XP_043126425.1">
    <property type="nucleotide sequence ID" value="XM_043270490.1"/>
</dbReference>
<feature type="compositionally biased region" description="Basic and acidic residues" evidence="1">
    <location>
        <begin position="499"/>
        <end position="508"/>
    </location>
</feature>
<feature type="region of interest" description="Disordered" evidence="1">
    <location>
        <begin position="494"/>
        <end position="529"/>
    </location>
</feature>
<evidence type="ECO:0000313" key="4">
    <source>
        <dbReference type="Proteomes" id="UP000710440"/>
    </source>
</evidence>
<dbReference type="OrthoDB" id="5312133at2759"/>